<keyword evidence="2" id="KW-1185">Reference proteome</keyword>
<gene>
    <name evidence="1" type="ORF">GALLR39Z86_32540</name>
</gene>
<evidence type="ECO:0000313" key="2">
    <source>
        <dbReference type="Proteomes" id="UP001144313"/>
    </source>
</evidence>
<sequence>MYLSAFQGETVECESNSEAVGSFSSSRLLTGLSRESVCRVKEMGPLAHLWTIDGGSRLLGVKPFACTLMVPVCAIVLLSACDAGQPETIGADDIDRIETSLVNGSALRWELTQAEARVATECMEDQGFFAHETNLLHGGIVPHRFEGFASPYSRIPTVEQAEQFGFGQWVELNYTPESASMREDLNYLAYVAGEQGWMDMTSLDAYQEWKESGEEYQTEWLAAFLGEERAEAPAGKADQLPFGGCELVTIEAVYGEPAVVETESGTYLTRPDLNSPLTWVGDGELYRELSAQYAEQEEGFLDCVEDRGYGAWQFDEMGMLPVREQLAGMYSDASESDDPMAYEFAMAKDFAECAQDSGLRDEAEEAWAMLYVDRLIDREAEIFAWEQQVADYLASAQEYLA</sequence>
<protein>
    <submittedName>
        <fullName evidence="1">Uncharacterized protein</fullName>
    </submittedName>
</protein>
<organism evidence="1 2">
    <name type="scientific">Glycomyces algeriensis</name>
    <dbReference type="NCBI Taxonomy" id="256037"/>
    <lineage>
        <taxon>Bacteria</taxon>
        <taxon>Bacillati</taxon>
        <taxon>Actinomycetota</taxon>
        <taxon>Actinomycetes</taxon>
        <taxon>Glycomycetales</taxon>
        <taxon>Glycomycetaceae</taxon>
        <taxon>Glycomyces</taxon>
    </lineage>
</organism>
<evidence type="ECO:0000313" key="1">
    <source>
        <dbReference type="EMBL" id="GLI43404.1"/>
    </source>
</evidence>
<dbReference type="Proteomes" id="UP001144313">
    <property type="component" value="Unassembled WGS sequence"/>
</dbReference>
<accession>A0A9W6GAV2</accession>
<dbReference type="AlphaFoldDB" id="A0A9W6GAV2"/>
<comment type="caution">
    <text evidence="1">The sequence shown here is derived from an EMBL/GenBank/DDBJ whole genome shotgun (WGS) entry which is preliminary data.</text>
</comment>
<proteinExistence type="predicted"/>
<name>A0A9W6GAV2_9ACTN</name>
<reference evidence="1" key="1">
    <citation type="submission" date="2022-12" db="EMBL/GenBank/DDBJ databases">
        <title>Reference genome sequencing for broad-spectrum identification of bacterial and archaeal isolates by mass spectrometry.</title>
        <authorList>
            <person name="Sekiguchi Y."/>
            <person name="Tourlousse D.M."/>
        </authorList>
    </citation>
    <scope>NUCLEOTIDE SEQUENCE</scope>
    <source>
        <strain evidence="1">LLR39Z86</strain>
    </source>
</reference>
<dbReference type="EMBL" id="BSDT01000001">
    <property type="protein sequence ID" value="GLI43404.1"/>
    <property type="molecule type" value="Genomic_DNA"/>
</dbReference>